<comment type="caution">
    <text evidence="1">The sequence shown here is derived from an EMBL/GenBank/DDBJ whole genome shotgun (WGS) entry which is preliminary data.</text>
</comment>
<gene>
    <name evidence="1" type="ORF">BJ554DRAFT_4807</name>
</gene>
<evidence type="ECO:0000313" key="2">
    <source>
        <dbReference type="Proteomes" id="UP000673691"/>
    </source>
</evidence>
<organism evidence="1 2">
    <name type="scientific">Olpidium bornovanus</name>
    <dbReference type="NCBI Taxonomy" id="278681"/>
    <lineage>
        <taxon>Eukaryota</taxon>
        <taxon>Fungi</taxon>
        <taxon>Fungi incertae sedis</taxon>
        <taxon>Olpidiomycota</taxon>
        <taxon>Olpidiomycotina</taxon>
        <taxon>Olpidiomycetes</taxon>
        <taxon>Olpidiales</taxon>
        <taxon>Olpidiaceae</taxon>
        <taxon>Olpidium</taxon>
    </lineage>
</organism>
<dbReference type="EMBL" id="JAEFCI010002024">
    <property type="protein sequence ID" value="KAG5462519.1"/>
    <property type="molecule type" value="Genomic_DNA"/>
</dbReference>
<evidence type="ECO:0000313" key="1">
    <source>
        <dbReference type="EMBL" id="KAG5462519.1"/>
    </source>
</evidence>
<reference evidence="1 2" key="1">
    <citation type="journal article" name="Sci. Rep.">
        <title>Genome-scale phylogenetic analyses confirm Olpidium as the closest living zoosporic fungus to the non-flagellated, terrestrial fungi.</title>
        <authorList>
            <person name="Chang Y."/>
            <person name="Rochon D."/>
            <person name="Sekimoto S."/>
            <person name="Wang Y."/>
            <person name="Chovatia M."/>
            <person name="Sandor L."/>
            <person name="Salamov A."/>
            <person name="Grigoriev I.V."/>
            <person name="Stajich J.E."/>
            <person name="Spatafora J.W."/>
        </authorList>
    </citation>
    <scope>NUCLEOTIDE SEQUENCE [LARGE SCALE GENOMIC DNA]</scope>
    <source>
        <strain evidence="1">S191</strain>
    </source>
</reference>
<accession>A0A8H8DL38</accession>
<sequence>MSKYAVKGAIREPCIRRPPRRSLRQARPSSTVAYAGKLLFSRKNYTKGYSDIQAKVRQATSNGTRVSSGSVKICGSAWQLWLGSGNRGYNFSTFFPRPTIRPLGTVRDDDVRDLPDDVQPVE</sequence>
<dbReference type="OrthoDB" id="4033880at2759"/>
<protein>
    <submittedName>
        <fullName evidence="1">Uncharacterized protein</fullName>
    </submittedName>
</protein>
<dbReference type="AlphaFoldDB" id="A0A8H8DL38"/>
<name>A0A8H8DL38_9FUNG</name>
<keyword evidence="2" id="KW-1185">Reference proteome</keyword>
<proteinExistence type="predicted"/>
<dbReference type="Proteomes" id="UP000673691">
    <property type="component" value="Unassembled WGS sequence"/>
</dbReference>